<proteinExistence type="predicted"/>
<evidence type="ECO:0000313" key="1">
    <source>
        <dbReference type="EMBL" id="GCF15179.1"/>
    </source>
</evidence>
<protein>
    <submittedName>
        <fullName evidence="1">Uncharacterized protein</fullName>
    </submittedName>
</protein>
<gene>
    <name evidence="1" type="ORF">Harman_31140</name>
</gene>
<evidence type="ECO:0000313" key="2">
    <source>
        <dbReference type="Proteomes" id="UP000304382"/>
    </source>
</evidence>
<reference evidence="1 2" key="1">
    <citation type="submission" date="2019-02" db="EMBL/GenBank/DDBJ databases">
        <title>Haloarcula mannanilyticum sp. nov., a mannan degrading haloarchaeon isolated from commercial salt.</title>
        <authorList>
            <person name="Enomoto S."/>
            <person name="Shimane Y."/>
            <person name="Kamekura M."/>
            <person name="Ito T."/>
            <person name="Moriya O."/>
            <person name="Ihara K."/>
            <person name="Takahashi-Ando N."/>
            <person name="Fukushima Y."/>
            <person name="Yoshida Y."/>
            <person name="Usama R."/>
            <person name="Takai K."/>
            <person name="Minegishi H."/>
        </authorList>
    </citation>
    <scope>NUCLEOTIDE SEQUENCE [LARGE SCALE GENOMIC DNA]</scope>
    <source>
        <strain evidence="1 2">MD130-1</strain>
    </source>
</reference>
<comment type="caution">
    <text evidence="1">The sequence shown here is derived from an EMBL/GenBank/DDBJ whole genome shotgun (WGS) entry which is preliminary data.</text>
</comment>
<name>A0A4C2ESL6_9EURY</name>
<dbReference type="EMBL" id="BIXZ01000006">
    <property type="protein sequence ID" value="GCF15179.1"/>
    <property type="molecule type" value="Genomic_DNA"/>
</dbReference>
<organism evidence="1 2">
    <name type="scientific">Haloarcula mannanilytica</name>
    <dbReference type="NCBI Taxonomy" id="2509225"/>
    <lineage>
        <taxon>Archaea</taxon>
        <taxon>Methanobacteriati</taxon>
        <taxon>Methanobacteriota</taxon>
        <taxon>Stenosarchaea group</taxon>
        <taxon>Halobacteria</taxon>
        <taxon>Halobacteriales</taxon>
        <taxon>Haloarculaceae</taxon>
        <taxon>Haloarcula</taxon>
    </lineage>
</organism>
<sequence length="52" mass="5699">MSTAVSATERRLMISPPEMWADVVVSVPVAANSTVSQVEGNSLAYDLQFQWE</sequence>
<dbReference type="AlphaFoldDB" id="A0A4C2ESL6"/>
<keyword evidence="2" id="KW-1185">Reference proteome</keyword>
<dbReference type="Proteomes" id="UP000304382">
    <property type="component" value="Unassembled WGS sequence"/>
</dbReference>
<accession>A0A4C2ESL6</accession>